<evidence type="ECO:0000313" key="3">
    <source>
        <dbReference type="EMBL" id="GHG94282.1"/>
    </source>
</evidence>
<dbReference type="EMBL" id="BNAP01000012">
    <property type="protein sequence ID" value="GHG94282.1"/>
    <property type="molecule type" value="Genomic_DNA"/>
</dbReference>
<dbReference type="GO" id="GO:0008915">
    <property type="term" value="F:lipid-A-disaccharide synthase activity"/>
    <property type="evidence" value="ECO:0007669"/>
    <property type="project" value="InterPro"/>
</dbReference>
<dbReference type="GO" id="GO:0016020">
    <property type="term" value="C:membrane"/>
    <property type="evidence" value="ECO:0007669"/>
    <property type="project" value="GOC"/>
</dbReference>
<dbReference type="Proteomes" id="UP000611500">
    <property type="component" value="Unassembled WGS sequence"/>
</dbReference>
<dbReference type="PIRSF" id="PIRSF028440">
    <property type="entry name" value="UCP_LAB_N"/>
    <property type="match status" value="1"/>
</dbReference>
<sequence>MIETLLSFFKVETRAELIWVIIGLGAQLLFSMRFIIQWIASEKQRRSVVPELFWWFSITGGLTLLAYAVHRQDPVFILGQSLGVVIYLRNIWLIYAEKRAARQSI</sequence>
<dbReference type="SMART" id="SM01259">
    <property type="entry name" value="LAB_N"/>
    <property type="match status" value="1"/>
</dbReference>
<gene>
    <name evidence="3" type="ORF">GCM10010961_27300</name>
</gene>
<reference evidence="3" key="1">
    <citation type="journal article" date="2014" name="Int. J. Syst. Evol. Microbiol.">
        <title>Complete genome sequence of Corynebacterium casei LMG S-19264T (=DSM 44701T), isolated from a smear-ripened cheese.</title>
        <authorList>
            <consortium name="US DOE Joint Genome Institute (JGI-PGF)"/>
            <person name="Walter F."/>
            <person name="Albersmeier A."/>
            <person name="Kalinowski J."/>
            <person name="Ruckert C."/>
        </authorList>
    </citation>
    <scope>NUCLEOTIDE SEQUENCE</scope>
    <source>
        <strain evidence="3">CGMCC 1.7081</strain>
    </source>
</reference>
<feature type="domain" description="Lipid A biosynthesis N-terminal" evidence="2">
    <location>
        <begin position="22"/>
        <end position="93"/>
    </location>
</feature>
<feature type="transmembrane region" description="Helical" evidence="1">
    <location>
        <begin position="17"/>
        <end position="40"/>
    </location>
</feature>
<dbReference type="InterPro" id="IPR014546">
    <property type="entry name" value="UCP028440_lipidA_biosyn"/>
</dbReference>
<organism evidence="3 4">
    <name type="scientific">Pseudodonghicola xiamenensis</name>
    <dbReference type="NCBI Taxonomy" id="337702"/>
    <lineage>
        <taxon>Bacteria</taxon>
        <taxon>Pseudomonadati</taxon>
        <taxon>Pseudomonadota</taxon>
        <taxon>Alphaproteobacteria</taxon>
        <taxon>Rhodobacterales</taxon>
        <taxon>Paracoccaceae</taxon>
        <taxon>Pseudodonghicola</taxon>
    </lineage>
</organism>
<feature type="transmembrane region" description="Helical" evidence="1">
    <location>
        <begin position="75"/>
        <end position="95"/>
    </location>
</feature>
<evidence type="ECO:0000259" key="2">
    <source>
        <dbReference type="SMART" id="SM01259"/>
    </source>
</evidence>
<keyword evidence="4" id="KW-1185">Reference proteome</keyword>
<dbReference type="AlphaFoldDB" id="A0A8J3H9E0"/>
<reference evidence="3" key="2">
    <citation type="submission" date="2020-09" db="EMBL/GenBank/DDBJ databases">
        <authorList>
            <person name="Sun Q."/>
            <person name="Zhou Y."/>
        </authorList>
    </citation>
    <scope>NUCLEOTIDE SEQUENCE</scope>
    <source>
        <strain evidence="3">CGMCC 1.7081</strain>
    </source>
</reference>
<dbReference type="RefSeq" id="WP_028094004.1">
    <property type="nucleotide sequence ID" value="NZ_BNAP01000012.1"/>
</dbReference>
<dbReference type="Gene3D" id="1.20.1280.290">
    <property type="match status" value="1"/>
</dbReference>
<keyword evidence="1" id="KW-1133">Transmembrane helix</keyword>
<keyword evidence="1" id="KW-0812">Transmembrane</keyword>
<feature type="transmembrane region" description="Helical" evidence="1">
    <location>
        <begin position="52"/>
        <end position="69"/>
    </location>
</feature>
<accession>A0A8J3H9E0</accession>
<evidence type="ECO:0000313" key="4">
    <source>
        <dbReference type="Proteomes" id="UP000611500"/>
    </source>
</evidence>
<dbReference type="GO" id="GO:0009245">
    <property type="term" value="P:lipid A biosynthetic process"/>
    <property type="evidence" value="ECO:0007669"/>
    <property type="project" value="InterPro"/>
</dbReference>
<comment type="caution">
    <text evidence="3">The sequence shown here is derived from an EMBL/GenBank/DDBJ whole genome shotgun (WGS) entry which is preliminary data.</text>
</comment>
<dbReference type="InterPro" id="IPR011499">
    <property type="entry name" value="Lipid_A_biosynth_N"/>
</dbReference>
<proteinExistence type="predicted"/>
<dbReference type="Pfam" id="PF07578">
    <property type="entry name" value="LAB_N"/>
    <property type="match status" value="1"/>
</dbReference>
<protein>
    <submittedName>
        <fullName evidence="3">Lipid A biosynthesis protein</fullName>
    </submittedName>
</protein>
<evidence type="ECO:0000256" key="1">
    <source>
        <dbReference type="SAM" id="Phobius"/>
    </source>
</evidence>
<keyword evidence="1" id="KW-0472">Membrane</keyword>
<name>A0A8J3H9E0_9RHOB</name>